<keyword evidence="2" id="KW-0479">Metal-binding</keyword>
<dbReference type="InterPro" id="IPR028995">
    <property type="entry name" value="Glyco_hydro_57/38_cen_sf"/>
</dbReference>
<dbReference type="InterPro" id="IPR015341">
    <property type="entry name" value="Glyco_hydro_38_cen"/>
</dbReference>
<dbReference type="SUPFAM" id="SSF88688">
    <property type="entry name" value="Families 57/38 glycoside transferase middle domain"/>
    <property type="match status" value="1"/>
</dbReference>
<evidence type="ECO:0000256" key="2">
    <source>
        <dbReference type="ARBA" id="ARBA00022723"/>
    </source>
</evidence>
<comment type="similarity">
    <text evidence="1">Belongs to the glycosyl hydrolase 38 family.</text>
</comment>
<reference evidence="6" key="1">
    <citation type="submission" date="2020-02" db="EMBL/GenBank/DDBJ databases">
        <authorList>
            <person name="Meier V. D."/>
        </authorList>
    </citation>
    <scope>NUCLEOTIDE SEQUENCE</scope>
    <source>
        <strain evidence="6">AVDCRST_MAG05</strain>
    </source>
</reference>
<feature type="non-terminal residue" evidence="6">
    <location>
        <position position="1"/>
    </location>
</feature>
<dbReference type="GO" id="GO:0046872">
    <property type="term" value="F:metal ion binding"/>
    <property type="evidence" value="ECO:0007669"/>
    <property type="project" value="UniProtKB-KW"/>
</dbReference>
<dbReference type="Pfam" id="PF07748">
    <property type="entry name" value="Glyco_hydro_38C"/>
    <property type="match status" value="1"/>
</dbReference>
<dbReference type="Gene3D" id="2.70.98.30">
    <property type="entry name" value="Golgi alpha-mannosidase II, domain 4"/>
    <property type="match status" value="1"/>
</dbReference>
<dbReference type="InterPro" id="IPR037094">
    <property type="entry name" value="Glyco_hydro_38_cen_sf"/>
</dbReference>
<dbReference type="Gene3D" id="1.20.1270.50">
    <property type="entry name" value="Glycoside hydrolase family 38, central domain"/>
    <property type="match status" value="1"/>
</dbReference>
<evidence type="ECO:0000313" key="6">
    <source>
        <dbReference type="EMBL" id="CAA9502304.1"/>
    </source>
</evidence>
<dbReference type="InterPro" id="IPR041147">
    <property type="entry name" value="GH38_C"/>
</dbReference>
<proteinExistence type="inferred from homology"/>
<dbReference type="InterPro" id="IPR011330">
    <property type="entry name" value="Glyco_hydro/deAcase_b/a-brl"/>
</dbReference>
<organism evidence="6">
    <name type="scientific">uncultured Rubrobacteraceae bacterium</name>
    <dbReference type="NCBI Taxonomy" id="349277"/>
    <lineage>
        <taxon>Bacteria</taxon>
        <taxon>Bacillati</taxon>
        <taxon>Actinomycetota</taxon>
        <taxon>Rubrobacteria</taxon>
        <taxon>Rubrobacterales</taxon>
        <taxon>Rubrobacteraceae</taxon>
        <taxon>environmental samples</taxon>
    </lineage>
</organism>
<dbReference type="AlphaFoldDB" id="A0A6J4SM14"/>
<dbReference type="GO" id="GO:0006013">
    <property type="term" value="P:mannose metabolic process"/>
    <property type="evidence" value="ECO:0007669"/>
    <property type="project" value="InterPro"/>
</dbReference>
<sequence>DCQTPSGESIVRQLLYGQGYFEDRFGRRSKVAWLPDTFGFSPAVPQLLRGAGIEGFFTYKLNWSEANRFPHDLYEWEGLDGSTVLAHSFDNPGQDYNGNVRPLDLLGTWKNFEGKRRHPETLFSFGWGDGGGGPTEEMLENYSRLKRFPAMPRLRMATVEGFFEGLPKAGLPRWTGELYLELHRGTLTTQAKVKKLNREAEHRLLEAEALLTLASLRGVAYPAEELEGAWKALLLNQFHDILPGTSIREVYEVTHGELEGVVQTAEGLRDGALAAGEDRDGAPALLAANASLHPRPLTVLLDGEDARSLADADERALPVQETEGGALLVHDPRRLVPGLGWTVLRGAEGRPASTDVAPDVRAEEVGGGVVIESGLLRVEVGADGTLHRVFDREAEREVLAGRANALWAYTDKPRNWEAWDVEEGYEGEGEEIPADAVEIVEWGPLRASVRVMRRWRGSSISQTYRLLLGSRRLDVETWVDWHERRVLLRALFPLNVRSHEATSETMFGAQRRPTHGNTGWDAARFEVSAHRFCDLSEPGYGVALMNDGKYGHSAKGNVLGISMLRSPLYPDPLADEGEHRFTYSLYPHPGDWTAAGVTREAFALNSPLVPVRGGGTPEESSFVEAEGLELALAGLKRSEDGKAVVLRLYEPHGARGLAHLRFPGGLKWAEKTNLMEDSGGTPVEVESGRVELEIEPFEVVTLRMEPGTG</sequence>
<dbReference type="Pfam" id="PF09261">
    <property type="entry name" value="Alpha-mann_mid"/>
    <property type="match status" value="1"/>
</dbReference>
<name>A0A6J4SM14_9ACTN</name>
<dbReference type="PANTHER" id="PTHR46017">
    <property type="entry name" value="ALPHA-MANNOSIDASE 2C1"/>
    <property type="match status" value="1"/>
</dbReference>
<evidence type="ECO:0000256" key="4">
    <source>
        <dbReference type="ARBA" id="ARBA00023295"/>
    </source>
</evidence>
<dbReference type="GO" id="GO:0004559">
    <property type="term" value="F:alpha-mannosidase activity"/>
    <property type="evidence" value="ECO:0007669"/>
    <property type="project" value="UniProtKB-EC"/>
</dbReference>
<dbReference type="GO" id="GO:0009313">
    <property type="term" value="P:oligosaccharide catabolic process"/>
    <property type="evidence" value="ECO:0007669"/>
    <property type="project" value="TreeGrafter"/>
</dbReference>
<evidence type="ECO:0000256" key="1">
    <source>
        <dbReference type="ARBA" id="ARBA00009792"/>
    </source>
</evidence>
<dbReference type="SUPFAM" id="SSF88713">
    <property type="entry name" value="Glycoside hydrolase/deacetylase"/>
    <property type="match status" value="1"/>
</dbReference>
<dbReference type="Gene3D" id="3.20.110.10">
    <property type="entry name" value="Glycoside hydrolase 38, N terminal domain"/>
    <property type="match status" value="1"/>
</dbReference>
<evidence type="ECO:0000256" key="3">
    <source>
        <dbReference type="ARBA" id="ARBA00022801"/>
    </source>
</evidence>
<dbReference type="SUPFAM" id="SSF74650">
    <property type="entry name" value="Galactose mutarotase-like"/>
    <property type="match status" value="1"/>
</dbReference>
<protein>
    <submittedName>
        <fullName evidence="6">GH38</fullName>
        <ecNumber evidence="6">3.2.1.24</ecNumber>
    </submittedName>
</protein>
<evidence type="ECO:0000259" key="5">
    <source>
        <dbReference type="SMART" id="SM00872"/>
    </source>
</evidence>
<dbReference type="InterPro" id="IPR000602">
    <property type="entry name" value="Glyco_hydro_38_N"/>
</dbReference>
<gene>
    <name evidence="6" type="ORF">AVDCRST_MAG05-2518</name>
</gene>
<dbReference type="FunFam" id="1.20.1270.50:FF:000004">
    <property type="entry name" value="alpha-mannosidase 2C1 isoform X1"/>
    <property type="match status" value="1"/>
</dbReference>
<keyword evidence="4 6" id="KW-0326">Glycosidase</keyword>
<dbReference type="Pfam" id="PF17677">
    <property type="entry name" value="Glyco_hydro38C2"/>
    <property type="match status" value="1"/>
</dbReference>
<dbReference type="PANTHER" id="PTHR46017:SF1">
    <property type="entry name" value="ALPHA-MANNOSIDASE 2C1"/>
    <property type="match status" value="1"/>
</dbReference>
<dbReference type="InterPro" id="IPR011682">
    <property type="entry name" value="Glyco_hydro_38_C"/>
</dbReference>
<dbReference type="Pfam" id="PF01074">
    <property type="entry name" value="Glyco_hydro_38N"/>
    <property type="match status" value="1"/>
</dbReference>
<dbReference type="EMBL" id="CADCVM010000277">
    <property type="protein sequence ID" value="CAA9502304.1"/>
    <property type="molecule type" value="Genomic_DNA"/>
</dbReference>
<dbReference type="EC" id="3.2.1.24" evidence="6"/>
<dbReference type="GO" id="GO:0030246">
    <property type="term" value="F:carbohydrate binding"/>
    <property type="evidence" value="ECO:0007669"/>
    <property type="project" value="InterPro"/>
</dbReference>
<dbReference type="InterPro" id="IPR027291">
    <property type="entry name" value="Glyco_hydro_38_N_sf"/>
</dbReference>
<keyword evidence="3 6" id="KW-0378">Hydrolase</keyword>
<accession>A0A6J4SM14</accession>
<dbReference type="SMART" id="SM00872">
    <property type="entry name" value="Alpha-mann_mid"/>
    <property type="match status" value="1"/>
</dbReference>
<dbReference type="FunFam" id="2.70.98.30:FF:000010">
    <property type="entry name" value="Cytosolic alpha-mannosidase"/>
    <property type="match status" value="1"/>
</dbReference>
<dbReference type="InterPro" id="IPR011013">
    <property type="entry name" value="Gal_mutarotase_sf_dom"/>
</dbReference>
<feature type="domain" description="Glycoside hydrolase family 38 central" evidence="5">
    <location>
        <begin position="181"/>
        <end position="258"/>
    </location>
</feature>
<dbReference type="Gene3D" id="2.60.40.2220">
    <property type="match status" value="1"/>
</dbReference>